<dbReference type="InterPro" id="IPR032816">
    <property type="entry name" value="VTT_dom"/>
</dbReference>
<feature type="transmembrane region" description="Helical" evidence="6">
    <location>
        <begin position="139"/>
        <end position="162"/>
    </location>
</feature>
<reference evidence="8 9" key="1">
    <citation type="submission" date="2018-01" db="EMBL/GenBank/DDBJ databases">
        <title>The complete genome sequence of Chromatium okenii LaCa, a purple sulfur bacterium with a turbulent life.</title>
        <authorList>
            <person name="Luedin S.M."/>
            <person name="Liechti N."/>
            <person name="Storelli N."/>
            <person name="Danza F."/>
            <person name="Wittwer M."/>
            <person name="Pothier J.F."/>
            <person name="Tonolla M.A."/>
        </authorList>
    </citation>
    <scope>NUCLEOTIDE SEQUENCE [LARGE SCALE GENOMIC DNA]</scope>
    <source>
        <strain evidence="8 9">LaCa</strain>
    </source>
</reference>
<protein>
    <submittedName>
        <fullName evidence="8">DedA family protein</fullName>
    </submittedName>
</protein>
<keyword evidence="3 6" id="KW-0812">Transmembrane</keyword>
<dbReference type="EMBL" id="PPGH01000035">
    <property type="protein sequence ID" value="PQJ96292.1"/>
    <property type="molecule type" value="Genomic_DNA"/>
</dbReference>
<accession>A0A2S7XS95</accession>
<dbReference type="GO" id="GO:0005886">
    <property type="term" value="C:plasma membrane"/>
    <property type="evidence" value="ECO:0007669"/>
    <property type="project" value="UniProtKB-SubCell"/>
</dbReference>
<proteinExistence type="predicted"/>
<evidence type="ECO:0000256" key="5">
    <source>
        <dbReference type="ARBA" id="ARBA00023136"/>
    </source>
</evidence>
<evidence type="ECO:0000256" key="2">
    <source>
        <dbReference type="ARBA" id="ARBA00022475"/>
    </source>
</evidence>
<sequence length="202" mass="22150">MHTLIDWLLVTVNGWGYAGIFILMALESTVLPVPSELVLIPAGYLAYQGQMNLMLIILASTFGSLAGAFINYGFALWVGRPFLERYGRYFFVRPALLNKTDVFFARHGAISTFTGRLIPGIRHLISLPAGLCRMPVATFAGYTSLGAGIWSVVLTLLGYVIGDNAALLQANLPLVTVAVLIFVVLTLAVYVRWQRRAADMPR</sequence>
<evidence type="ECO:0000313" key="8">
    <source>
        <dbReference type="EMBL" id="PQJ96292.1"/>
    </source>
</evidence>
<dbReference type="Proteomes" id="UP000239936">
    <property type="component" value="Unassembled WGS sequence"/>
</dbReference>
<name>A0A2S7XS95_9GAMM</name>
<gene>
    <name evidence="8" type="ORF">CXB77_11100</name>
</gene>
<organism evidence="8 9">
    <name type="scientific">Chromatium okenii</name>
    <dbReference type="NCBI Taxonomy" id="61644"/>
    <lineage>
        <taxon>Bacteria</taxon>
        <taxon>Pseudomonadati</taxon>
        <taxon>Pseudomonadota</taxon>
        <taxon>Gammaproteobacteria</taxon>
        <taxon>Chromatiales</taxon>
        <taxon>Chromatiaceae</taxon>
        <taxon>Chromatium</taxon>
    </lineage>
</organism>
<dbReference type="Pfam" id="PF09335">
    <property type="entry name" value="VTT_dom"/>
    <property type="match status" value="1"/>
</dbReference>
<keyword evidence="4 6" id="KW-1133">Transmembrane helix</keyword>
<keyword evidence="9" id="KW-1185">Reference proteome</keyword>
<keyword evidence="5 6" id="KW-0472">Membrane</keyword>
<feature type="transmembrane region" description="Helical" evidence="6">
    <location>
        <begin position="53"/>
        <end position="78"/>
    </location>
</feature>
<dbReference type="OrthoDB" id="9780918at2"/>
<dbReference type="PANTHER" id="PTHR42709">
    <property type="entry name" value="ALKALINE PHOSPHATASE LIKE PROTEIN"/>
    <property type="match status" value="1"/>
</dbReference>
<evidence type="ECO:0000256" key="4">
    <source>
        <dbReference type="ARBA" id="ARBA00022989"/>
    </source>
</evidence>
<feature type="domain" description="VTT" evidence="7">
    <location>
        <begin position="33"/>
        <end position="159"/>
    </location>
</feature>
<comment type="caution">
    <text evidence="8">The sequence shown here is derived from an EMBL/GenBank/DDBJ whole genome shotgun (WGS) entry which is preliminary data.</text>
</comment>
<evidence type="ECO:0000259" key="7">
    <source>
        <dbReference type="Pfam" id="PF09335"/>
    </source>
</evidence>
<dbReference type="PANTHER" id="PTHR42709:SF6">
    <property type="entry name" value="UNDECAPRENYL PHOSPHATE TRANSPORTER A"/>
    <property type="match status" value="1"/>
</dbReference>
<comment type="subcellular location">
    <subcellularLocation>
        <location evidence="1">Cell membrane</location>
        <topology evidence="1">Multi-pass membrane protein</topology>
    </subcellularLocation>
</comment>
<keyword evidence="2" id="KW-1003">Cell membrane</keyword>
<dbReference type="RefSeq" id="WP_105073917.1">
    <property type="nucleotide sequence ID" value="NZ_JAFLKP010000012.1"/>
</dbReference>
<feature type="transmembrane region" description="Helical" evidence="6">
    <location>
        <begin position="174"/>
        <end position="193"/>
    </location>
</feature>
<evidence type="ECO:0000256" key="6">
    <source>
        <dbReference type="SAM" id="Phobius"/>
    </source>
</evidence>
<evidence type="ECO:0000313" key="9">
    <source>
        <dbReference type="Proteomes" id="UP000239936"/>
    </source>
</evidence>
<dbReference type="AlphaFoldDB" id="A0A2S7XS95"/>
<evidence type="ECO:0000256" key="3">
    <source>
        <dbReference type="ARBA" id="ARBA00022692"/>
    </source>
</evidence>
<feature type="transmembrane region" description="Helical" evidence="6">
    <location>
        <begin position="7"/>
        <end position="26"/>
    </location>
</feature>
<dbReference type="InterPro" id="IPR051311">
    <property type="entry name" value="DedA_domain"/>
</dbReference>
<evidence type="ECO:0000256" key="1">
    <source>
        <dbReference type="ARBA" id="ARBA00004651"/>
    </source>
</evidence>